<sequence length="129" mass="14811">MGTEGEKRPIRFEHEKKPNFKVAEGSWESVLVGLKGEYPESVFGVADTDYWEEIEEKATMGLKKACFQYFLAGVGHVTLAGRVVNSNPAIRVKISLGEMSTGERNELVDRFATFLYDRYPRKYRERIKK</sequence>
<gene>
    <name evidence="1" type="ORF">UT76_C0025G0006</name>
</gene>
<accession>A0A0G0QPE4</accession>
<organism evidence="1 2">
    <name type="scientific">Candidatus Woesebacteria bacterium GW2011_GWB1_40_12</name>
    <dbReference type="NCBI Taxonomy" id="1618576"/>
    <lineage>
        <taxon>Bacteria</taxon>
        <taxon>Candidatus Woeseibacteriota</taxon>
    </lineage>
</organism>
<evidence type="ECO:0000313" key="2">
    <source>
        <dbReference type="Proteomes" id="UP000034215"/>
    </source>
</evidence>
<dbReference type="AlphaFoldDB" id="A0A0G0QPE4"/>
<dbReference type="EMBL" id="LBYA01000025">
    <property type="protein sequence ID" value="KKR41993.1"/>
    <property type="molecule type" value="Genomic_DNA"/>
</dbReference>
<proteinExistence type="predicted"/>
<dbReference type="Proteomes" id="UP000034215">
    <property type="component" value="Unassembled WGS sequence"/>
</dbReference>
<reference evidence="1 2" key="1">
    <citation type="journal article" date="2015" name="Nature">
        <title>rRNA introns, odd ribosomes, and small enigmatic genomes across a large radiation of phyla.</title>
        <authorList>
            <person name="Brown C.T."/>
            <person name="Hug L.A."/>
            <person name="Thomas B.C."/>
            <person name="Sharon I."/>
            <person name="Castelle C.J."/>
            <person name="Singh A."/>
            <person name="Wilkins M.J."/>
            <person name="Williams K.H."/>
            <person name="Banfield J.F."/>
        </authorList>
    </citation>
    <scope>NUCLEOTIDE SEQUENCE [LARGE SCALE GENOMIC DNA]</scope>
</reference>
<evidence type="ECO:0000313" key="1">
    <source>
        <dbReference type="EMBL" id="KKR41993.1"/>
    </source>
</evidence>
<protein>
    <submittedName>
        <fullName evidence="1">Uncharacterized protein</fullName>
    </submittedName>
</protein>
<comment type="caution">
    <text evidence="1">The sequence shown here is derived from an EMBL/GenBank/DDBJ whole genome shotgun (WGS) entry which is preliminary data.</text>
</comment>
<name>A0A0G0QPE4_9BACT</name>